<evidence type="ECO:0000259" key="5">
    <source>
        <dbReference type="PROSITE" id="PS01124"/>
    </source>
</evidence>
<dbReference type="AlphaFoldDB" id="A0A7Z2ZJY9"/>
<dbReference type="InterPro" id="IPR009057">
    <property type="entry name" value="Homeodomain-like_sf"/>
</dbReference>
<keyword evidence="2" id="KW-0238">DNA-binding</keyword>
<proteinExistence type="predicted"/>
<dbReference type="CDD" id="cd17536">
    <property type="entry name" value="REC_YesN-like"/>
    <property type="match status" value="1"/>
</dbReference>
<dbReference type="GO" id="GO:0000160">
    <property type="term" value="P:phosphorelay signal transduction system"/>
    <property type="evidence" value="ECO:0007669"/>
    <property type="project" value="InterPro"/>
</dbReference>
<keyword evidence="4" id="KW-0597">Phosphoprotein</keyword>
<dbReference type="InterPro" id="IPR011006">
    <property type="entry name" value="CheY-like_superfamily"/>
</dbReference>
<evidence type="ECO:0000313" key="8">
    <source>
        <dbReference type="Proteomes" id="UP000502248"/>
    </source>
</evidence>
<evidence type="ECO:0000256" key="1">
    <source>
        <dbReference type="ARBA" id="ARBA00023015"/>
    </source>
</evidence>
<dbReference type="EMBL" id="CP051680">
    <property type="protein sequence ID" value="QJD82373.1"/>
    <property type="molecule type" value="Genomic_DNA"/>
</dbReference>
<evidence type="ECO:0000259" key="6">
    <source>
        <dbReference type="PROSITE" id="PS50110"/>
    </source>
</evidence>
<feature type="domain" description="HTH araC/xylS-type" evidence="5">
    <location>
        <begin position="442"/>
        <end position="540"/>
    </location>
</feature>
<dbReference type="Gene3D" id="1.10.10.60">
    <property type="entry name" value="Homeodomain-like"/>
    <property type="match status" value="2"/>
</dbReference>
<feature type="modified residue" description="4-aspartylphosphate" evidence="4">
    <location>
        <position position="55"/>
    </location>
</feature>
<dbReference type="InterPro" id="IPR020449">
    <property type="entry name" value="Tscrpt_reg_AraC-type_HTH"/>
</dbReference>
<dbReference type="SUPFAM" id="SSF46689">
    <property type="entry name" value="Homeodomain-like"/>
    <property type="match status" value="2"/>
</dbReference>
<dbReference type="GO" id="GO:0043565">
    <property type="term" value="F:sequence-specific DNA binding"/>
    <property type="evidence" value="ECO:0007669"/>
    <property type="project" value="InterPro"/>
</dbReference>
<dbReference type="PROSITE" id="PS50110">
    <property type="entry name" value="RESPONSE_REGULATORY"/>
    <property type="match status" value="1"/>
</dbReference>
<gene>
    <name evidence="7" type="ORF">HH215_03685</name>
</gene>
<reference evidence="7 8" key="1">
    <citation type="submission" date="2020-04" db="EMBL/GenBank/DDBJ databases">
        <title>Genome sequencing of novel species.</title>
        <authorList>
            <person name="Heo J."/>
            <person name="Kim S.-J."/>
            <person name="Kim J.-S."/>
            <person name="Hong S.-B."/>
            <person name="Kwon S.-W."/>
        </authorList>
    </citation>
    <scope>NUCLEOTIDE SEQUENCE [LARGE SCALE GENOMIC DNA]</scope>
    <source>
        <strain evidence="7 8">MFER-1</strain>
    </source>
</reference>
<evidence type="ECO:0000256" key="3">
    <source>
        <dbReference type="ARBA" id="ARBA00023163"/>
    </source>
</evidence>
<dbReference type="RefSeq" id="WP_169278672.1">
    <property type="nucleotide sequence ID" value="NZ_CP051680.1"/>
</dbReference>
<protein>
    <submittedName>
        <fullName evidence="7">Response regulator</fullName>
    </submittedName>
</protein>
<dbReference type="Proteomes" id="UP000502248">
    <property type="component" value="Chromosome"/>
</dbReference>
<keyword evidence="8" id="KW-1185">Reference proteome</keyword>
<feature type="domain" description="Response regulatory" evidence="6">
    <location>
        <begin position="3"/>
        <end position="120"/>
    </location>
</feature>
<dbReference type="Pfam" id="PF12833">
    <property type="entry name" value="HTH_18"/>
    <property type="match status" value="1"/>
</dbReference>
<dbReference type="PANTHER" id="PTHR43280:SF10">
    <property type="entry name" value="REGULATORY PROTEIN POCR"/>
    <property type="match status" value="1"/>
</dbReference>
<dbReference type="Pfam" id="PF00072">
    <property type="entry name" value="Response_reg"/>
    <property type="match status" value="1"/>
</dbReference>
<dbReference type="SMART" id="SM00342">
    <property type="entry name" value="HTH_ARAC"/>
    <property type="match status" value="1"/>
</dbReference>
<name>A0A7Z2ZJY9_9BACL</name>
<dbReference type="InterPro" id="IPR001789">
    <property type="entry name" value="Sig_transdc_resp-reg_receiver"/>
</dbReference>
<evidence type="ECO:0000256" key="2">
    <source>
        <dbReference type="ARBA" id="ARBA00023125"/>
    </source>
</evidence>
<dbReference type="SUPFAM" id="SSF52172">
    <property type="entry name" value="CheY-like"/>
    <property type="match status" value="1"/>
</dbReference>
<organism evidence="7 8">
    <name type="scientific">Cohnella herbarum</name>
    <dbReference type="NCBI Taxonomy" id="2728023"/>
    <lineage>
        <taxon>Bacteria</taxon>
        <taxon>Bacillati</taxon>
        <taxon>Bacillota</taxon>
        <taxon>Bacilli</taxon>
        <taxon>Bacillales</taxon>
        <taxon>Paenibacillaceae</taxon>
        <taxon>Cohnella</taxon>
    </lineage>
</organism>
<keyword evidence="3" id="KW-0804">Transcription</keyword>
<dbReference type="PROSITE" id="PS00041">
    <property type="entry name" value="HTH_ARAC_FAMILY_1"/>
    <property type="match status" value="1"/>
</dbReference>
<accession>A0A7Z2ZJY9</accession>
<evidence type="ECO:0000313" key="7">
    <source>
        <dbReference type="EMBL" id="QJD82373.1"/>
    </source>
</evidence>
<dbReference type="PRINTS" id="PR00032">
    <property type="entry name" value="HTHARAC"/>
</dbReference>
<dbReference type="KEGG" id="cheb:HH215_03685"/>
<dbReference type="PANTHER" id="PTHR43280">
    <property type="entry name" value="ARAC-FAMILY TRANSCRIPTIONAL REGULATOR"/>
    <property type="match status" value="1"/>
</dbReference>
<keyword evidence="1" id="KW-0805">Transcription regulation</keyword>
<dbReference type="GO" id="GO:0003700">
    <property type="term" value="F:DNA-binding transcription factor activity"/>
    <property type="evidence" value="ECO:0007669"/>
    <property type="project" value="InterPro"/>
</dbReference>
<dbReference type="InterPro" id="IPR018060">
    <property type="entry name" value="HTH_AraC"/>
</dbReference>
<evidence type="ECO:0000256" key="4">
    <source>
        <dbReference type="PROSITE-ProRule" id="PRU00169"/>
    </source>
</evidence>
<sequence>MLDILIVDDHPDQVAGMLRTIDWTSCQVTGTHAAYSGTEALEVLRRQTIHLLITDIRMPGMTGIELIEQVRRLSPKTRCVLISGYADFEYAKQAVNLNTSRYMMKPVDFDELQETVAVLAREVLNEAETAETYRKNIHTLHSYLPAFRSDLLTQLLGGRPMTGPTLAAKLADLDSPFRLRDECLMFAVLLAPEVGLSSYDKSLFEYGIVNITEELMSPQFVLWHCKDDENRIVFICKPVGETDDQAEPVVCVKVLERLAWQVQRQVLRWMSRKVSILIASRRWSFPGQITLPYFMLKESFRSRQMQPAGYVAAIDEQSVTPISGHINLLYEPPTLLRLLEVGRWNQAADKLDRIFAELAVKWTLSEEYAREAVFTIAGSFQSISHRSGRSLREITGDSGGEHPESMIGGSVEQFKAWALVALQRMKETIGGGVQNPKVPVLEKVYSYIDEHYGGDLSLQAIADHIKMHPAYLSKLFKAETSVNLNEYIMKYRLERAAHLLKSTDGKIYEIGSQLGYQTTHYFIKVFKNYFGMTPQEYREHILD</sequence>
<dbReference type="PROSITE" id="PS01124">
    <property type="entry name" value="HTH_ARAC_FAMILY_2"/>
    <property type="match status" value="1"/>
</dbReference>
<dbReference type="SMART" id="SM00448">
    <property type="entry name" value="REC"/>
    <property type="match status" value="1"/>
</dbReference>
<dbReference type="InterPro" id="IPR018062">
    <property type="entry name" value="HTH_AraC-typ_CS"/>
</dbReference>
<dbReference type="Gene3D" id="3.40.50.2300">
    <property type="match status" value="1"/>
</dbReference>